<dbReference type="Proteomes" id="UP000611554">
    <property type="component" value="Unassembled WGS sequence"/>
</dbReference>
<gene>
    <name evidence="1" type="ORF">GCM10010140_77180</name>
</gene>
<evidence type="ECO:0008006" key="3">
    <source>
        <dbReference type="Google" id="ProtNLM"/>
    </source>
</evidence>
<comment type="caution">
    <text evidence="1">The sequence shown here is derived from an EMBL/GenBank/DDBJ whole genome shotgun (WGS) entry which is preliminary data.</text>
</comment>
<protein>
    <recommendedName>
        <fullName evidence="3">Nitroreductase domain-containing protein</fullName>
    </recommendedName>
</protein>
<evidence type="ECO:0000313" key="1">
    <source>
        <dbReference type="EMBL" id="GGQ35782.1"/>
    </source>
</evidence>
<keyword evidence="2" id="KW-1185">Reference proteome</keyword>
<proteinExistence type="predicted"/>
<dbReference type="EMBL" id="BMQJ01000043">
    <property type="protein sequence ID" value="GGQ35782.1"/>
    <property type="molecule type" value="Genomic_DNA"/>
</dbReference>
<accession>A0ABQ2RJL2</accession>
<evidence type="ECO:0000313" key="2">
    <source>
        <dbReference type="Proteomes" id="UP000611554"/>
    </source>
</evidence>
<sequence length="263" mass="28076">MTAEPARLENAYAVGPEQCQPSWVTSAETTFIRVAAARNNADWCASVCRSHGIPNTFSETAWHSARRTPPYYPDAVTLHPDAVPTDFLSEIDTASPGCSIKDSFAALDLTSDGFVKFFTAQWIHRPAETPTRATTPTLRTERVSTAAQLRDWQATWHGGDGTPDVFRPALLDDPSVLVLALHNGEDLCGGVVLNHSSGMVGLSNLFAVDSSDVAIAWSSAITAAANHFPGLPLVGYAHGDDLAHALASGFTALGPLRIWLHGS</sequence>
<reference evidence="2" key="1">
    <citation type="journal article" date="2019" name="Int. J. Syst. Evol. Microbiol.">
        <title>The Global Catalogue of Microorganisms (GCM) 10K type strain sequencing project: providing services to taxonomists for standard genome sequencing and annotation.</title>
        <authorList>
            <consortium name="The Broad Institute Genomics Platform"/>
            <consortium name="The Broad Institute Genome Sequencing Center for Infectious Disease"/>
            <person name="Wu L."/>
            <person name="Ma J."/>
        </authorList>
    </citation>
    <scope>NUCLEOTIDE SEQUENCE [LARGE SCALE GENOMIC DNA]</scope>
    <source>
        <strain evidence="2">JCM 3115</strain>
    </source>
</reference>
<name>A0ABQ2RJL2_9ACTN</name>
<organism evidence="1 2">
    <name type="scientific">Streptosporangium pseudovulgare</name>
    <dbReference type="NCBI Taxonomy" id="35765"/>
    <lineage>
        <taxon>Bacteria</taxon>
        <taxon>Bacillati</taxon>
        <taxon>Actinomycetota</taxon>
        <taxon>Actinomycetes</taxon>
        <taxon>Streptosporangiales</taxon>
        <taxon>Streptosporangiaceae</taxon>
        <taxon>Streptosporangium</taxon>
    </lineage>
</organism>